<keyword evidence="2" id="KW-0805">Transcription regulation</keyword>
<evidence type="ECO:0000313" key="7">
    <source>
        <dbReference type="EMBL" id="AIS74872.1"/>
    </source>
</evidence>
<reference evidence="7" key="1">
    <citation type="journal article" date="2014" name="Plant Cell Rep.">
        <title>Molecular cloning and expression analysis of 13 NAC transcription factors in Miscanthus lutarioriparius.</title>
        <authorList>
            <person name="Ji L."/>
            <person name="Hu R."/>
            <person name="Jiang J."/>
            <person name="Qi G."/>
            <person name="Yang X."/>
            <person name="Zhu M."/>
            <person name="Fu C."/>
            <person name="Zhou G."/>
            <person name="Yi Z."/>
        </authorList>
    </citation>
    <scope>NUCLEOTIDE SEQUENCE</scope>
</reference>
<evidence type="ECO:0000256" key="1">
    <source>
        <dbReference type="ARBA" id="ARBA00004123"/>
    </source>
</evidence>
<dbReference type="InterPro" id="IPR036093">
    <property type="entry name" value="NAC_dom_sf"/>
</dbReference>
<dbReference type="PANTHER" id="PTHR31719">
    <property type="entry name" value="NAC TRANSCRIPTION FACTOR 56"/>
    <property type="match status" value="1"/>
</dbReference>
<dbReference type="Gene3D" id="2.170.150.80">
    <property type="entry name" value="NAC domain"/>
    <property type="match status" value="1"/>
</dbReference>
<comment type="subcellular location">
    <subcellularLocation>
        <location evidence="1">Nucleus</location>
    </subcellularLocation>
</comment>
<name>A0A097C0R5_9POAL</name>
<dbReference type="EMBL" id="KM017004">
    <property type="protein sequence ID" value="AIS74872.1"/>
    <property type="molecule type" value="mRNA"/>
</dbReference>
<dbReference type="InterPro" id="IPR003441">
    <property type="entry name" value="NAC-dom"/>
</dbReference>
<dbReference type="GO" id="GO:1901002">
    <property type="term" value="P:positive regulation of response to salt stress"/>
    <property type="evidence" value="ECO:0007669"/>
    <property type="project" value="UniProtKB-ARBA"/>
</dbReference>
<organism evidence="7">
    <name type="scientific">Miscanthus lutarioriparius</name>
    <dbReference type="NCBI Taxonomy" id="422564"/>
    <lineage>
        <taxon>Eukaryota</taxon>
        <taxon>Viridiplantae</taxon>
        <taxon>Streptophyta</taxon>
        <taxon>Embryophyta</taxon>
        <taxon>Tracheophyta</taxon>
        <taxon>Spermatophyta</taxon>
        <taxon>Magnoliopsida</taxon>
        <taxon>Liliopsida</taxon>
        <taxon>Poales</taxon>
        <taxon>Poaceae</taxon>
        <taxon>PACMAD clade</taxon>
        <taxon>Panicoideae</taxon>
        <taxon>Andropogonodae</taxon>
        <taxon>Andropogoneae</taxon>
        <taxon>Saccharinae</taxon>
        <taxon>Miscanthus</taxon>
    </lineage>
</organism>
<dbReference type="SUPFAM" id="SSF101941">
    <property type="entry name" value="NAC domain"/>
    <property type="match status" value="1"/>
</dbReference>
<evidence type="ECO:0000259" key="6">
    <source>
        <dbReference type="PROSITE" id="PS51005"/>
    </source>
</evidence>
<dbReference type="PANTHER" id="PTHR31719:SF233">
    <property type="entry name" value="NAC DOMAIN-CONTAINING PROTEIN 48"/>
    <property type="match status" value="1"/>
</dbReference>
<dbReference type="GO" id="GO:0003677">
    <property type="term" value="F:DNA binding"/>
    <property type="evidence" value="ECO:0007669"/>
    <property type="project" value="UniProtKB-KW"/>
</dbReference>
<sequence length="305" mass="33755">MSGGVQDLQLPPGFRFHPTDEELVMHYLCRRCAGLPIAVPIIAGIDLYKFDPWQLPRMALYGEKEWYFFSPRDRKYPNGSRPNRAARSGYWKATGADKPVGTPKPLAIKKALVFYAGKAPKGEKTNWIMHEYRLADVDRSARKKNSLRLDDWVLCRIYNKKGGLLKPSAAAGDHKRMVFAAAAVSSPPEQKPFVAALGGLPPAVFLADLAAYYDRLSDSMPWLHADSSCSEQVPSPEQLACNREVQSQPKISQWERTFASDPVDPAVSMLDPVVGGHNGDPLLQGMIDLVDHLDIDLAGTTLHMG</sequence>
<keyword evidence="4" id="KW-0804">Transcription</keyword>
<dbReference type="GO" id="GO:0006355">
    <property type="term" value="P:regulation of DNA-templated transcription"/>
    <property type="evidence" value="ECO:0007669"/>
    <property type="project" value="InterPro"/>
</dbReference>
<proteinExistence type="evidence at transcript level"/>
<keyword evidence="3" id="KW-0238">DNA-binding</keyword>
<dbReference type="PROSITE" id="PS51005">
    <property type="entry name" value="NAC"/>
    <property type="match status" value="1"/>
</dbReference>
<keyword evidence="5" id="KW-0539">Nucleus</keyword>
<dbReference type="AlphaFoldDB" id="A0A097C0R5"/>
<evidence type="ECO:0000256" key="4">
    <source>
        <dbReference type="ARBA" id="ARBA00023163"/>
    </source>
</evidence>
<dbReference type="GO" id="GO:0005634">
    <property type="term" value="C:nucleus"/>
    <property type="evidence" value="ECO:0007669"/>
    <property type="project" value="UniProtKB-SubCell"/>
</dbReference>
<dbReference type="FunFam" id="2.170.150.80:FF:000004">
    <property type="entry name" value="NAC transcription factor"/>
    <property type="match status" value="1"/>
</dbReference>
<evidence type="ECO:0000256" key="3">
    <source>
        <dbReference type="ARBA" id="ARBA00023125"/>
    </source>
</evidence>
<dbReference type="Pfam" id="PF02365">
    <property type="entry name" value="NAM"/>
    <property type="match status" value="1"/>
</dbReference>
<evidence type="ECO:0000256" key="5">
    <source>
        <dbReference type="ARBA" id="ARBA00023242"/>
    </source>
</evidence>
<protein>
    <submittedName>
        <fullName evidence="7">NAC5</fullName>
    </submittedName>
</protein>
<accession>A0A097C0R5</accession>
<evidence type="ECO:0000256" key="2">
    <source>
        <dbReference type="ARBA" id="ARBA00023015"/>
    </source>
</evidence>
<feature type="domain" description="NAC" evidence="6">
    <location>
        <begin position="10"/>
        <end position="160"/>
    </location>
</feature>